<dbReference type="AlphaFoldDB" id="A0A5C1HYT9"/>
<dbReference type="Pfam" id="PF01852">
    <property type="entry name" value="START"/>
    <property type="match status" value="1"/>
</dbReference>
<dbReference type="OrthoDB" id="5734556at2"/>
<keyword evidence="3" id="KW-1185">Reference proteome</keyword>
<sequence length="222" mass="25862">MYFDQKTKSTMTGGHIKSITNGLWFLSCFLFFSPEWLYAQGKWELKRNENGIEVYSRTPLTGNLKEIRVICEFNTTKLKLINALKDIDHYNDWVYSTKENNILKVLNPNQFIYHSISNLPWPLKDRDLIVELSVLPDEKHEQFQIQVKSLPDYLPRDKKYVRVPYSLALWNVTVKSESLLKIDYTFSVDPGGSIPAWLVNSTLPVGPYNSFHKLKMLLESPL</sequence>
<feature type="domain" description="START" evidence="1">
    <location>
        <begin position="43"/>
        <end position="222"/>
    </location>
</feature>
<dbReference type="KEGG" id="mrub:DEO27_013515"/>
<dbReference type="InterPro" id="IPR028347">
    <property type="entry name" value="START_dom_prot"/>
</dbReference>
<dbReference type="InterPro" id="IPR023393">
    <property type="entry name" value="START-like_dom_sf"/>
</dbReference>
<dbReference type="PANTHER" id="PTHR19308">
    <property type="entry name" value="PHOSPHATIDYLCHOLINE TRANSFER PROTEIN"/>
    <property type="match status" value="1"/>
</dbReference>
<evidence type="ECO:0000313" key="3">
    <source>
        <dbReference type="Proteomes" id="UP000251402"/>
    </source>
</evidence>
<dbReference type="InterPro" id="IPR002913">
    <property type="entry name" value="START_lipid-bd_dom"/>
</dbReference>
<evidence type="ECO:0000259" key="1">
    <source>
        <dbReference type="PROSITE" id="PS50848"/>
    </source>
</evidence>
<dbReference type="InterPro" id="IPR051213">
    <property type="entry name" value="START_lipid_transfer"/>
</dbReference>
<gene>
    <name evidence="2" type="ORF">DEO27_013515</name>
</gene>
<dbReference type="GO" id="GO:0005737">
    <property type="term" value="C:cytoplasm"/>
    <property type="evidence" value="ECO:0007669"/>
    <property type="project" value="UniProtKB-ARBA"/>
</dbReference>
<dbReference type="Proteomes" id="UP000251402">
    <property type="component" value="Chromosome"/>
</dbReference>
<dbReference type="GO" id="GO:0008289">
    <property type="term" value="F:lipid binding"/>
    <property type="evidence" value="ECO:0007669"/>
    <property type="project" value="InterPro"/>
</dbReference>
<accession>A0A5C1HYT9</accession>
<reference evidence="2" key="1">
    <citation type="submission" date="2019-08" db="EMBL/GenBank/DDBJ databases">
        <title>Comparative genome analysis confer to the adaptation heavy metal polluted environment.</title>
        <authorList>
            <person name="Li Y."/>
        </authorList>
    </citation>
    <scope>NUCLEOTIDE SEQUENCE [LARGE SCALE GENOMIC DNA]</scope>
    <source>
        <strain evidence="2">P1</strain>
    </source>
</reference>
<dbReference type="Gene3D" id="3.30.530.20">
    <property type="match status" value="1"/>
</dbReference>
<dbReference type="PROSITE" id="PS51257">
    <property type="entry name" value="PROKAR_LIPOPROTEIN"/>
    <property type="match status" value="1"/>
</dbReference>
<dbReference type="PROSITE" id="PS50848">
    <property type="entry name" value="START"/>
    <property type="match status" value="1"/>
</dbReference>
<organism evidence="2 3">
    <name type="scientific">Mucilaginibacter rubeus</name>
    <dbReference type="NCBI Taxonomy" id="2027860"/>
    <lineage>
        <taxon>Bacteria</taxon>
        <taxon>Pseudomonadati</taxon>
        <taxon>Bacteroidota</taxon>
        <taxon>Sphingobacteriia</taxon>
        <taxon>Sphingobacteriales</taxon>
        <taxon>Sphingobacteriaceae</taxon>
        <taxon>Mucilaginibacter</taxon>
    </lineage>
</organism>
<dbReference type="PIRSF" id="PIRSF039033">
    <property type="entry name" value="START_dom"/>
    <property type="match status" value="1"/>
</dbReference>
<proteinExistence type="predicted"/>
<dbReference type="SUPFAM" id="SSF55961">
    <property type="entry name" value="Bet v1-like"/>
    <property type="match status" value="1"/>
</dbReference>
<protein>
    <recommendedName>
        <fullName evidence="1">START domain-containing protein</fullName>
    </recommendedName>
</protein>
<name>A0A5C1HYT9_9SPHI</name>
<dbReference type="EMBL" id="CP043450">
    <property type="protein sequence ID" value="QEM10996.1"/>
    <property type="molecule type" value="Genomic_DNA"/>
</dbReference>
<evidence type="ECO:0000313" key="2">
    <source>
        <dbReference type="EMBL" id="QEM10996.1"/>
    </source>
</evidence>
<dbReference type="PANTHER" id="PTHR19308:SF14">
    <property type="entry name" value="START DOMAIN-CONTAINING PROTEIN"/>
    <property type="match status" value="1"/>
</dbReference>